<dbReference type="Pfam" id="PF13191">
    <property type="entry name" value="AAA_16"/>
    <property type="match status" value="1"/>
</dbReference>
<gene>
    <name evidence="2" type="ORF">TPA0598_08_00020</name>
</gene>
<accession>A0A0N7YMA8</accession>
<dbReference type="SUPFAM" id="SSF52540">
    <property type="entry name" value="P-loop containing nucleoside triphosphate hydrolases"/>
    <property type="match status" value="1"/>
</dbReference>
<organism evidence="2 3">
    <name type="scientific">Streptomyces lydicamycinicus</name>
    <dbReference type="NCBI Taxonomy" id="1546107"/>
    <lineage>
        <taxon>Bacteria</taxon>
        <taxon>Bacillati</taxon>
        <taxon>Actinomycetota</taxon>
        <taxon>Actinomycetes</taxon>
        <taxon>Kitasatosporales</taxon>
        <taxon>Streptomycetaceae</taxon>
        <taxon>Streptomyces</taxon>
    </lineage>
</organism>
<keyword evidence="3" id="KW-1185">Reference proteome</keyword>
<feature type="domain" description="Orc1-like AAA ATPase" evidence="1">
    <location>
        <begin position="15"/>
        <end position="169"/>
    </location>
</feature>
<dbReference type="InterPro" id="IPR027417">
    <property type="entry name" value="P-loop_NTPase"/>
</dbReference>
<protein>
    <submittedName>
        <fullName evidence="2">Putative SARP family transcriptional regulator</fullName>
    </submittedName>
</protein>
<evidence type="ECO:0000259" key="1">
    <source>
        <dbReference type="Pfam" id="PF13191"/>
    </source>
</evidence>
<sequence length="211" mass="21559">MRGVDGMARLARSPLGRETQTAALETLLASAMVGEGRAAFVVGEAGLGKTTMLEHASVMARGLGMRTLHGAAQELERQRPFAAISACLGVGEALADIFGARAAGILRGDAQHTAPGVNLGLGGVDFAAVEMMLGLIDDLCAQGPLAVIIDDIQWADDASLQVLNGLVSAWSSPRADGLVELVEVRLASLALGQVLAGPTFGLGFEGAVQEG</sequence>
<dbReference type="EMBL" id="BBNO01000008">
    <property type="protein sequence ID" value="GAO11091.1"/>
    <property type="molecule type" value="Genomic_DNA"/>
</dbReference>
<dbReference type="Proteomes" id="UP000048965">
    <property type="component" value="Unassembled WGS sequence"/>
</dbReference>
<evidence type="ECO:0000313" key="3">
    <source>
        <dbReference type="Proteomes" id="UP000048965"/>
    </source>
</evidence>
<dbReference type="InterPro" id="IPR041664">
    <property type="entry name" value="AAA_16"/>
</dbReference>
<dbReference type="AlphaFoldDB" id="A0A0N7YMA8"/>
<reference evidence="2 3" key="2">
    <citation type="journal article" date="2015" name="Stand. Genomic Sci.">
        <title>Draft genome sequence of marine-derived Streptomyces sp. TP-A0598, a producer of anti-MRSA antibiotic lydicamycins.</title>
        <authorList>
            <person name="Komaki H."/>
            <person name="Ichikawa N."/>
            <person name="Hosoyama A."/>
            <person name="Fujita N."/>
            <person name="Igarashi Y."/>
        </authorList>
    </citation>
    <scope>NUCLEOTIDE SEQUENCE [LARGE SCALE GENOMIC DNA]</scope>
    <source>
        <strain evidence="2 3">NBRC 110027</strain>
    </source>
</reference>
<evidence type="ECO:0000313" key="2">
    <source>
        <dbReference type="EMBL" id="GAO11091.1"/>
    </source>
</evidence>
<name>A0A0N7YMA8_9ACTN</name>
<comment type="caution">
    <text evidence="2">The sequence shown here is derived from an EMBL/GenBank/DDBJ whole genome shotgun (WGS) entry which is preliminary data.</text>
</comment>
<proteinExistence type="predicted"/>
<reference evidence="3" key="1">
    <citation type="submission" date="2014-09" db="EMBL/GenBank/DDBJ databases">
        <title>Whole genome shotgun sequence of Streptomyces sp. NBRC 110027.</title>
        <authorList>
            <person name="Komaki H."/>
            <person name="Ichikawa N."/>
            <person name="Katano-Makiyama Y."/>
            <person name="Hosoyama A."/>
            <person name="Hashimoto M."/>
            <person name="Uohara A."/>
            <person name="Kitahashi Y."/>
            <person name="Ohji S."/>
            <person name="Kimura A."/>
            <person name="Yamazoe A."/>
            <person name="Igarashi Y."/>
            <person name="Fujita N."/>
        </authorList>
    </citation>
    <scope>NUCLEOTIDE SEQUENCE [LARGE SCALE GENOMIC DNA]</scope>
    <source>
        <strain evidence="3">NBRC 110027</strain>
    </source>
</reference>